<evidence type="ECO:0000313" key="1">
    <source>
        <dbReference type="Proteomes" id="UP000827889"/>
    </source>
</evidence>
<reference evidence="1" key="1">
    <citation type="submission" date="2025-05" db="UniProtKB">
        <authorList>
            <consortium name="RefSeq"/>
        </authorList>
    </citation>
    <scope>NUCLEOTIDE SEQUENCE [LARGE SCALE GENOMIC DNA]</scope>
</reference>
<keyword evidence="1" id="KW-1185">Reference proteome</keyword>
<evidence type="ECO:0000313" key="2">
    <source>
        <dbReference type="RefSeq" id="XP_048130134.1"/>
    </source>
</evidence>
<gene>
    <name evidence="2" type="primary">LOC115731765</name>
</gene>
<name>A0ABM3H0M1_9MYRT</name>
<organism evidence="1 2">
    <name type="scientific">Rhodamnia argentea</name>
    <dbReference type="NCBI Taxonomy" id="178133"/>
    <lineage>
        <taxon>Eukaryota</taxon>
        <taxon>Viridiplantae</taxon>
        <taxon>Streptophyta</taxon>
        <taxon>Embryophyta</taxon>
        <taxon>Tracheophyta</taxon>
        <taxon>Spermatophyta</taxon>
        <taxon>Magnoliopsida</taxon>
        <taxon>eudicotyledons</taxon>
        <taxon>Gunneridae</taxon>
        <taxon>Pentapetalae</taxon>
        <taxon>rosids</taxon>
        <taxon>malvids</taxon>
        <taxon>Myrtales</taxon>
        <taxon>Myrtaceae</taxon>
        <taxon>Myrtoideae</taxon>
        <taxon>Myrteae</taxon>
        <taxon>Australasian group</taxon>
        <taxon>Rhodamnia</taxon>
    </lineage>
</organism>
<accession>A0ABM3H0M1</accession>
<dbReference type="Proteomes" id="UP000827889">
    <property type="component" value="Chromosome 2"/>
</dbReference>
<dbReference type="GeneID" id="115731765"/>
<dbReference type="RefSeq" id="XP_048130134.1">
    <property type="nucleotide sequence ID" value="XM_048274177.1"/>
</dbReference>
<reference evidence="2" key="2">
    <citation type="submission" date="2025-08" db="UniProtKB">
        <authorList>
            <consortium name="RefSeq"/>
        </authorList>
    </citation>
    <scope>IDENTIFICATION</scope>
    <source>
        <tissue evidence="2">Leaf</tissue>
    </source>
</reference>
<proteinExistence type="predicted"/>
<protein>
    <submittedName>
        <fullName evidence="2">Uncharacterized protein LOC115731765</fullName>
    </submittedName>
</protein>
<sequence>MVQTDIANSLKLDLTEVGTIYWRARLTDALQGRKNRFISLFEASSFGKESGHVNYAILVERNAPTVTCHKGNNKSREQLGKFSPNGVGCCTIQCSCSRSNGKTTPKERLLGS</sequence>